<evidence type="ECO:0000313" key="2">
    <source>
        <dbReference type="EMBL" id="CAF4212950.1"/>
    </source>
</evidence>
<organism evidence="1 3">
    <name type="scientific">Didymodactylos carnosus</name>
    <dbReference type="NCBI Taxonomy" id="1234261"/>
    <lineage>
        <taxon>Eukaryota</taxon>
        <taxon>Metazoa</taxon>
        <taxon>Spiralia</taxon>
        <taxon>Gnathifera</taxon>
        <taxon>Rotifera</taxon>
        <taxon>Eurotatoria</taxon>
        <taxon>Bdelloidea</taxon>
        <taxon>Philodinida</taxon>
        <taxon>Philodinidae</taxon>
        <taxon>Didymodactylos</taxon>
    </lineage>
</organism>
<accession>A0A815GY58</accession>
<evidence type="ECO:0000313" key="3">
    <source>
        <dbReference type="Proteomes" id="UP000663829"/>
    </source>
</evidence>
<dbReference type="EMBL" id="CAJNOQ010014685">
    <property type="protein sequence ID" value="CAF1346591.1"/>
    <property type="molecule type" value="Genomic_DNA"/>
</dbReference>
<evidence type="ECO:0000313" key="1">
    <source>
        <dbReference type="EMBL" id="CAF1346591.1"/>
    </source>
</evidence>
<name>A0A815GY58_9BILA</name>
<protein>
    <submittedName>
        <fullName evidence="1">Uncharacterized protein</fullName>
    </submittedName>
</protein>
<dbReference type="AlphaFoldDB" id="A0A815GY58"/>
<dbReference type="Proteomes" id="UP000663829">
    <property type="component" value="Unassembled WGS sequence"/>
</dbReference>
<sequence length="159" mass="18161">MAVQGSGWTHTERMGEIQAFYHLFEAFHAWINGLHHAASRRGYVDTDAGVHLKQNVLIKSMSSVTGTVEMNTIIIGNQKQQQDDDESQLLQDKLNLSFSKPNAVWVQEVKKVQDVQDLEFLKFLEFLHILTKILNPDLTENFQEVKILVTRSFTSACRS</sequence>
<proteinExistence type="predicted"/>
<reference evidence="1" key="1">
    <citation type="submission" date="2021-02" db="EMBL/GenBank/DDBJ databases">
        <authorList>
            <person name="Nowell W R."/>
        </authorList>
    </citation>
    <scope>NUCLEOTIDE SEQUENCE</scope>
</reference>
<gene>
    <name evidence="1" type="ORF">GPM918_LOCUS30696</name>
    <name evidence="2" type="ORF">SRO942_LOCUS31320</name>
</gene>
<keyword evidence="3" id="KW-1185">Reference proteome</keyword>
<dbReference type="EMBL" id="CAJOBC010061931">
    <property type="protein sequence ID" value="CAF4212950.1"/>
    <property type="molecule type" value="Genomic_DNA"/>
</dbReference>
<dbReference type="Proteomes" id="UP000681722">
    <property type="component" value="Unassembled WGS sequence"/>
</dbReference>
<comment type="caution">
    <text evidence="1">The sequence shown here is derived from an EMBL/GenBank/DDBJ whole genome shotgun (WGS) entry which is preliminary data.</text>
</comment>